<dbReference type="NCBIfam" id="TIGR02019">
    <property type="entry name" value="BchJ"/>
    <property type="match status" value="1"/>
</dbReference>
<protein>
    <submittedName>
        <fullName evidence="2">Bacteriochlorophyll 4-vinyl reductase</fullName>
    </submittedName>
</protein>
<dbReference type="InterPro" id="IPR024096">
    <property type="entry name" value="NO_sig/Golgi_transp_ligand-bd"/>
</dbReference>
<name>A0AAJ0XA66_9GAMM</name>
<dbReference type="InterPro" id="IPR004096">
    <property type="entry name" value="V4R"/>
</dbReference>
<organism evidence="2 3">
    <name type="scientific">Halochromatium glycolicum</name>
    <dbReference type="NCBI Taxonomy" id="85075"/>
    <lineage>
        <taxon>Bacteria</taxon>
        <taxon>Pseudomonadati</taxon>
        <taxon>Pseudomonadota</taxon>
        <taxon>Gammaproteobacteria</taxon>
        <taxon>Chromatiales</taxon>
        <taxon>Chromatiaceae</taxon>
        <taxon>Halochromatium</taxon>
    </lineage>
</organism>
<dbReference type="PANTHER" id="PTHR35090:SF1">
    <property type="entry name" value="SLR0144 PROTEIN"/>
    <property type="match status" value="1"/>
</dbReference>
<dbReference type="EMBL" id="NRSJ01000011">
    <property type="protein sequence ID" value="MBK1704482.1"/>
    <property type="molecule type" value="Genomic_DNA"/>
</dbReference>
<reference evidence="2" key="1">
    <citation type="submission" date="2017-08" db="EMBL/GenBank/DDBJ databases">
        <authorList>
            <person name="Imhoff J.F."/>
            <person name="Rahn T."/>
            <person name="Kuenzel S."/>
            <person name="Neulinger S.C."/>
        </authorList>
    </citation>
    <scope>NUCLEOTIDE SEQUENCE</scope>
    <source>
        <strain evidence="2">DSM 11080</strain>
    </source>
</reference>
<dbReference type="GO" id="GO:0030494">
    <property type="term" value="P:bacteriochlorophyll biosynthetic process"/>
    <property type="evidence" value="ECO:0007669"/>
    <property type="project" value="InterPro"/>
</dbReference>
<gene>
    <name evidence="2" type="primary">bchJ</name>
    <name evidence="2" type="ORF">CKO40_08005</name>
</gene>
<dbReference type="AlphaFoldDB" id="A0AAJ0XA66"/>
<dbReference type="SUPFAM" id="SSF111126">
    <property type="entry name" value="Ligand-binding domain in the NO signalling and Golgi transport"/>
    <property type="match status" value="1"/>
</dbReference>
<dbReference type="PANTHER" id="PTHR35090">
    <property type="entry name" value="DNA-DIRECTED RNA POLYMERASE SUBUNIT I"/>
    <property type="match status" value="1"/>
</dbReference>
<dbReference type="GO" id="GO:0015979">
    <property type="term" value="P:photosynthesis"/>
    <property type="evidence" value="ECO:0007669"/>
    <property type="project" value="InterPro"/>
</dbReference>
<feature type="domain" description="4-vinyl reductase 4VR" evidence="1">
    <location>
        <begin position="140"/>
        <end position="201"/>
    </location>
</feature>
<dbReference type="InterPro" id="IPR010249">
    <property type="entry name" value="BchJ"/>
</dbReference>
<evidence type="ECO:0000313" key="3">
    <source>
        <dbReference type="Proteomes" id="UP001296776"/>
    </source>
</evidence>
<evidence type="ECO:0000259" key="1">
    <source>
        <dbReference type="SMART" id="SM00989"/>
    </source>
</evidence>
<dbReference type="Proteomes" id="UP001296776">
    <property type="component" value="Unassembled WGS sequence"/>
</dbReference>
<sequence length="201" mass="22309">MSSSEARAPEALSRIGPNAITRVAEALEAIQGPTETVFAQAGLTHYLAELPEEMVDERDVTALQRALRAELDRDTARAVGWDAGLRTGDYLLAHRIPKPAQRILKLLPSRPASQMLLKAVAKHAWTFSGSGHFSYQVGRPVQVWIADCPLCRGARAEVPVCDFYRGAFERLFTTLVNPRTQVRETQCQAMGAEACLFEMRW</sequence>
<dbReference type="SMART" id="SM00989">
    <property type="entry name" value="V4R"/>
    <property type="match status" value="1"/>
</dbReference>
<keyword evidence="3" id="KW-1185">Reference proteome</keyword>
<dbReference type="Gene3D" id="3.30.1380.20">
    <property type="entry name" value="Trafficking protein particle complex subunit 3"/>
    <property type="match status" value="1"/>
</dbReference>
<evidence type="ECO:0000313" key="2">
    <source>
        <dbReference type="EMBL" id="MBK1704482.1"/>
    </source>
</evidence>
<proteinExistence type="predicted"/>
<dbReference type="RefSeq" id="WP_200345688.1">
    <property type="nucleotide sequence ID" value="NZ_NRSJ01000011.1"/>
</dbReference>
<comment type="caution">
    <text evidence="2">The sequence shown here is derived from an EMBL/GenBank/DDBJ whole genome shotgun (WGS) entry which is preliminary data.</text>
</comment>
<accession>A0AAJ0XA66</accession>
<dbReference type="Pfam" id="PF02830">
    <property type="entry name" value="V4R"/>
    <property type="match status" value="1"/>
</dbReference>
<reference evidence="2" key="2">
    <citation type="journal article" date="2020" name="Microorganisms">
        <title>Osmotic Adaptation and Compatible Solute Biosynthesis of Phototrophic Bacteria as Revealed from Genome Analyses.</title>
        <authorList>
            <person name="Imhoff J.F."/>
            <person name="Rahn T."/>
            <person name="Kunzel S."/>
            <person name="Keller A."/>
            <person name="Neulinger S.C."/>
        </authorList>
    </citation>
    <scope>NUCLEOTIDE SEQUENCE</scope>
    <source>
        <strain evidence="2">DSM 11080</strain>
    </source>
</reference>